<dbReference type="InterPro" id="IPR036529">
    <property type="entry name" value="KIX_dom_sf"/>
</dbReference>
<evidence type="ECO:0000313" key="4">
    <source>
        <dbReference type="RefSeq" id="XP_047738625.1"/>
    </source>
</evidence>
<evidence type="ECO:0000259" key="2">
    <source>
        <dbReference type="PROSITE" id="PS50952"/>
    </source>
</evidence>
<keyword evidence="3" id="KW-1185">Reference proteome</keyword>
<reference evidence="4" key="1">
    <citation type="submission" date="2025-08" db="UniProtKB">
        <authorList>
            <consortium name="RefSeq"/>
        </authorList>
    </citation>
    <scope>IDENTIFICATION</scope>
    <source>
        <tissue evidence="4">Whole organism</tissue>
    </source>
</reference>
<organism evidence="3 4">
    <name type="scientific">Hyalella azteca</name>
    <name type="common">Amphipod</name>
    <dbReference type="NCBI Taxonomy" id="294128"/>
    <lineage>
        <taxon>Eukaryota</taxon>
        <taxon>Metazoa</taxon>
        <taxon>Ecdysozoa</taxon>
        <taxon>Arthropoda</taxon>
        <taxon>Crustacea</taxon>
        <taxon>Multicrustacea</taxon>
        <taxon>Malacostraca</taxon>
        <taxon>Eumalacostraca</taxon>
        <taxon>Peracarida</taxon>
        <taxon>Amphipoda</taxon>
        <taxon>Senticaudata</taxon>
        <taxon>Talitrida</taxon>
        <taxon>Talitroidea</taxon>
        <taxon>Hyalellidae</taxon>
        <taxon>Hyalella</taxon>
    </lineage>
</organism>
<dbReference type="SUPFAM" id="SSF47040">
    <property type="entry name" value="Kix domain of CBP (creb binding protein)"/>
    <property type="match status" value="1"/>
</dbReference>
<dbReference type="OMA" id="PITMQDE"/>
<accession>A0A979FR22</accession>
<dbReference type="InterPro" id="IPR003101">
    <property type="entry name" value="KIX_dom"/>
</dbReference>
<dbReference type="OrthoDB" id="6381963at2759"/>
<sequence length="83" mass="9428">MRNYLVQRLVQAIPPDPEPITMQDESQNLVNYARKVEGNLFSMASSQEDYLTRVTMMIQELVEGQIRIDAAARASSPCQQANR</sequence>
<dbReference type="KEGG" id="hazt:108665288"/>
<proteinExistence type="predicted"/>
<dbReference type="GO" id="GO:0003712">
    <property type="term" value="F:transcription coregulator activity"/>
    <property type="evidence" value="ECO:0007669"/>
    <property type="project" value="InterPro"/>
</dbReference>
<dbReference type="GO" id="GO:0006355">
    <property type="term" value="P:regulation of DNA-templated transcription"/>
    <property type="evidence" value="ECO:0007669"/>
    <property type="project" value="InterPro"/>
</dbReference>
<dbReference type="PROSITE" id="PS50952">
    <property type="entry name" value="KIX"/>
    <property type="match status" value="1"/>
</dbReference>
<gene>
    <name evidence="4" type="primary">LOC108665288</name>
</gene>
<keyword evidence="1" id="KW-0539">Nucleus</keyword>
<evidence type="ECO:0000313" key="3">
    <source>
        <dbReference type="Proteomes" id="UP000694843"/>
    </source>
</evidence>
<dbReference type="GeneID" id="108665288"/>
<dbReference type="Proteomes" id="UP000694843">
    <property type="component" value="Unplaced"/>
</dbReference>
<dbReference type="Gene3D" id="1.10.246.20">
    <property type="entry name" value="Coactivator CBP, KIX domain"/>
    <property type="match status" value="1"/>
</dbReference>
<dbReference type="RefSeq" id="XP_047738625.1">
    <property type="nucleotide sequence ID" value="XM_047882669.1"/>
</dbReference>
<dbReference type="AlphaFoldDB" id="A0A979FR22"/>
<name>A0A979FR22_HYAAZ</name>
<evidence type="ECO:0000256" key="1">
    <source>
        <dbReference type="ARBA" id="ARBA00023242"/>
    </source>
</evidence>
<protein>
    <submittedName>
        <fullName evidence="4">Histone acetyltransferase p300-like</fullName>
    </submittedName>
</protein>
<feature type="domain" description="KIX" evidence="2">
    <location>
        <begin position="1"/>
        <end position="66"/>
    </location>
</feature>
<dbReference type="Pfam" id="PF02172">
    <property type="entry name" value="KIX"/>
    <property type="match status" value="1"/>
</dbReference>